<keyword evidence="1" id="KW-0175">Coiled coil</keyword>
<dbReference type="EMBL" id="LGRX02008510">
    <property type="protein sequence ID" value="KAK3273363.1"/>
    <property type="molecule type" value="Genomic_DNA"/>
</dbReference>
<feature type="coiled-coil region" evidence="1">
    <location>
        <begin position="89"/>
        <end position="134"/>
    </location>
</feature>
<evidence type="ECO:0000313" key="4">
    <source>
        <dbReference type="Proteomes" id="UP001190700"/>
    </source>
</evidence>
<evidence type="ECO:0000313" key="3">
    <source>
        <dbReference type="EMBL" id="KAK3273363.1"/>
    </source>
</evidence>
<gene>
    <name evidence="3" type="ORF">CYMTET_18394</name>
</gene>
<proteinExistence type="predicted"/>
<name>A0AAE0L5Z3_9CHLO</name>
<dbReference type="Proteomes" id="UP001190700">
    <property type="component" value="Unassembled WGS sequence"/>
</dbReference>
<keyword evidence="4" id="KW-1185">Reference proteome</keyword>
<evidence type="ECO:0000256" key="1">
    <source>
        <dbReference type="SAM" id="Coils"/>
    </source>
</evidence>
<comment type="caution">
    <text evidence="3">The sequence shown here is derived from an EMBL/GenBank/DDBJ whole genome shotgun (WGS) entry which is preliminary data.</text>
</comment>
<dbReference type="AlphaFoldDB" id="A0AAE0L5Z3"/>
<reference evidence="3 4" key="1">
    <citation type="journal article" date="2015" name="Genome Biol. Evol.">
        <title>Comparative Genomics of a Bacterivorous Green Alga Reveals Evolutionary Causalities and Consequences of Phago-Mixotrophic Mode of Nutrition.</title>
        <authorList>
            <person name="Burns J.A."/>
            <person name="Paasch A."/>
            <person name="Narechania A."/>
            <person name="Kim E."/>
        </authorList>
    </citation>
    <scope>NUCLEOTIDE SEQUENCE [LARGE SCALE GENOMIC DNA]</scope>
    <source>
        <strain evidence="3 4">PLY_AMNH</strain>
    </source>
</reference>
<evidence type="ECO:0000256" key="2">
    <source>
        <dbReference type="SAM" id="MobiDB-lite"/>
    </source>
</evidence>
<organism evidence="3 4">
    <name type="scientific">Cymbomonas tetramitiformis</name>
    <dbReference type="NCBI Taxonomy" id="36881"/>
    <lineage>
        <taxon>Eukaryota</taxon>
        <taxon>Viridiplantae</taxon>
        <taxon>Chlorophyta</taxon>
        <taxon>Pyramimonadophyceae</taxon>
        <taxon>Pyramimonadales</taxon>
        <taxon>Pyramimonadaceae</taxon>
        <taxon>Cymbomonas</taxon>
    </lineage>
</organism>
<feature type="region of interest" description="Disordered" evidence="2">
    <location>
        <begin position="1"/>
        <end position="45"/>
    </location>
</feature>
<sequence length="179" mass="19138">MGAGLRRCAATEATRARRSGWPDDAPTQSAGPQARDLSLPGGQSRGDAALRAALSSKLPQMCGVGQRLLADKAEMEKEAKEKDTRALILQASLDKRKRLQAELAADNAKSMELIQRLKALVSKLQAENTRLVVNKTSMSFQLAMKNTKVSASSVSPLAGTSLPWTDRLTSVSAALCAQF</sequence>
<feature type="compositionally biased region" description="Low complexity" evidence="2">
    <location>
        <begin position="1"/>
        <end position="13"/>
    </location>
</feature>
<accession>A0AAE0L5Z3</accession>
<protein>
    <submittedName>
        <fullName evidence="3">Uncharacterized protein</fullName>
    </submittedName>
</protein>